<dbReference type="PANTHER" id="PTHR43214">
    <property type="entry name" value="TWO-COMPONENT RESPONSE REGULATOR"/>
    <property type="match status" value="1"/>
</dbReference>
<dbReference type="PRINTS" id="PR00038">
    <property type="entry name" value="HTHLUXR"/>
</dbReference>
<reference evidence="9" key="1">
    <citation type="submission" date="2023-03" db="EMBL/GenBank/DDBJ databases">
        <title>Actinoallomurus iriomotensis NBRC 103684.</title>
        <authorList>
            <person name="Ichikawa N."/>
            <person name="Sato H."/>
            <person name="Tonouchi N."/>
        </authorList>
    </citation>
    <scope>NUCLEOTIDE SEQUENCE</scope>
    <source>
        <strain evidence="9">NBRC 103684</strain>
    </source>
</reference>
<dbReference type="CDD" id="cd17535">
    <property type="entry name" value="REC_NarL-like"/>
    <property type="match status" value="1"/>
</dbReference>
<sequence>MGEPLRVMVVDDNPVVRSGLIALLESEGEIEVVGEAGDGHRALELADRLRPDLVLLDVNMPLIDGVTAALSLADFTRVLMLTYSDAPDVIRASIRNGADGYLVHGSFTAAELMAAVRDIAYSGRNPMSAVAVTALMDAVRGDGAGAPTVDRSRFGLSARETEVMELITQGASNREIAATLYLTEKTVKNHINRIFAKLLVNNRAAAIAEWLGTVARGYAQQSTPRLGAFTGSAGPVGRTGGSVISSSEIGRAGPTRGTRNGSPAGMAQNRPRRKK</sequence>
<keyword evidence="1 5" id="KW-0597">Phosphoprotein</keyword>
<dbReference type="InterPro" id="IPR000792">
    <property type="entry name" value="Tscrpt_reg_LuxR_C"/>
</dbReference>
<dbReference type="CDD" id="cd06170">
    <property type="entry name" value="LuxR_C_like"/>
    <property type="match status" value="1"/>
</dbReference>
<dbReference type="InterPro" id="IPR039420">
    <property type="entry name" value="WalR-like"/>
</dbReference>
<proteinExistence type="predicted"/>
<dbReference type="EMBL" id="BSTK01000004">
    <property type="protein sequence ID" value="GLY85311.1"/>
    <property type="molecule type" value="Genomic_DNA"/>
</dbReference>
<keyword evidence="4" id="KW-0804">Transcription</keyword>
<gene>
    <name evidence="9" type="ORF">Airi02_032400</name>
</gene>
<keyword evidence="10" id="KW-1185">Reference proteome</keyword>
<dbReference type="Gene3D" id="3.40.50.2300">
    <property type="match status" value="1"/>
</dbReference>
<dbReference type="Pfam" id="PF00072">
    <property type="entry name" value="Response_reg"/>
    <property type="match status" value="1"/>
</dbReference>
<dbReference type="PROSITE" id="PS50110">
    <property type="entry name" value="RESPONSE_REGULATORY"/>
    <property type="match status" value="1"/>
</dbReference>
<dbReference type="PROSITE" id="PS50043">
    <property type="entry name" value="HTH_LUXR_2"/>
    <property type="match status" value="1"/>
</dbReference>
<dbReference type="InterPro" id="IPR016032">
    <property type="entry name" value="Sig_transdc_resp-reg_C-effctor"/>
</dbReference>
<feature type="domain" description="Response regulatory" evidence="8">
    <location>
        <begin position="6"/>
        <end position="119"/>
    </location>
</feature>
<dbReference type="PROSITE" id="PS00622">
    <property type="entry name" value="HTH_LUXR_1"/>
    <property type="match status" value="1"/>
</dbReference>
<dbReference type="Proteomes" id="UP001165074">
    <property type="component" value="Unassembled WGS sequence"/>
</dbReference>
<dbReference type="InterPro" id="IPR001789">
    <property type="entry name" value="Sig_transdc_resp-reg_receiver"/>
</dbReference>
<evidence type="ECO:0000313" key="9">
    <source>
        <dbReference type="EMBL" id="GLY85311.1"/>
    </source>
</evidence>
<evidence type="ECO:0000259" key="8">
    <source>
        <dbReference type="PROSITE" id="PS50110"/>
    </source>
</evidence>
<dbReference type="InterPro" id="IPR011006">
    <property type="entry name" value="CheY-like_superfamily"/>
</dbReference>
<dbReference type="GO" id="GO:0006355">
    <property type="term" value="P:regulation of DNA-templated transcription"/>
    <property type="evidence" value="ECO:0007669"/>
    <property type="project" value="InterPro"/>
</dbReference>
<dbReference type="PANTHER" id="PTHR43214:SF24">
    <property type="entry name" value="TRANSCRIPTIONAL REGULATORY PROTEIN NARL-RELATED"/>
    <property type="match status" value="1"/>
</dbReference>
<dbReference type="SUPFAM" id="SSF52172">
    <property type="entry name" value="CheY-like"/>
    <property type="match status" value="1"/>
</dbReference>
<comment type="caution">
    <text evidence="9">The sequence shown here is derived from an EMBL/GenBank/DDBJ whole genome shotgun (WGS) entry which is preliminary data.</text>
</comment>
<organism evidence="9 10">
    <name type="scientific">Actinoallomurus iriomotensis</name>
    <dbReference type="NCBI Taxonomy" id="478107"/>
    <lineage>
        <taxon>Bacteria</taxon>
        <taxon>Bacillati</taxon>
        <taxon>Actinomycetota</taxon>
        <taxon>Actinomycetes</taxon>
        <taxon>Streptosporangiales</taxon>
        <taxon>Thermomonosporaceae</taxon>
        <taxon>Actinoallomurus</taxon>
    </lineage>
</organism>
<evidence type="ECO:0000256" key="1">
    <source>
        <dbReference type="ARBA" id="ARBA00022553"/>
    </source>
</evidence>
<dbReference type="AlphaFoldDB" id="A0A9W6W0V2"/>
<dbReference type="SMART" id="SM00448">
    <property type="entry name" value="REC"/>
    <property type="match status" value="1"/>
</dbReference>
<accession>A0A9W6W0V2</accession>
<evidence type="ECO:0000313" key="10">
    <source>
        <dbReference type="Proteomes" id="UP001165074"/>
    </source>
</evidence>
<feature type="modified residue" description="4-aspartylphosphate" evidence="5">
    <location>
        <position position="57"/>
    </location>
</feature>
<evidence type="ECO:0000259" key="7">
    <source>
        <dbReference type="PROSITE" id="PS50043"/>
    </source>
</evidence>
<feature type="region of interest" description="Disordered" evidence="6">
    <location>
        <begin position="229"/>
        <end position="275"/>
    </location>
</feature>
<keyword evidence="3" id="KW-0238">DNA-binding</keyword>
<dbReference type="Pfam" id="PF00196">
    <property type="entry name" value="GerE"/>
    <property type="match status" value="1"/>
</dbReference>
<evidence type="ECO:0000256" key="3">
    <source>
        <dbReference type="ARBA" id="ARBA00023125"/>
    </source>
</evidence>
<evidence type="ECO:0000256" key="6">
    <source>
        <dbReference type="SAM" id="MobiDB-lite"/>
    </source>
</evidence>
<feature type="domain" description="HTH luxR-type" evidence="7">
    <location>
        <begin position="149"/>
        <end position="214"/>
    </location>
</feature>
<protein>
    <submittedName>
        <fullName evidence="9">Uncharacterized protein</fullName>
    </submittedName>
</protein>
<dbReference type="SMART" id="SM00421">
    <property type="entry name" value="HTH_LUXR"/>
    <property type="match status" value="1"/>
</dbReference>
<dbReference type="InterPro" id="IPR058245">
    <property type="entry name" value="NreC/VraR/RcsB-like_REC"/>
</dbReference>
<dbReference type="RefSeq" id="WP_349497823.1">
    <property type="nucleotide sequence ID" value="NZ_BSTK01000004.1"/>
</dbReference>
<dbReference type="GO" id="GO:0003677">
    <property type="term" value="F:DNA binding"/>
    <property type="evidence" value="ECO:0007669"/>
    <property type="project" value="UniProtKB-KW"/>
</dbReference>
<keyword evidence="2" id="KW-0805">Transcription regulation</keyword>
<dbReference type="SUPFAM" id="SSF46894">
    <property type="entry name" value="C-terminal effector domain of the bipartite response regulators"/>
    <property type="match status" value="1"/>
</dbReference>
<evidence type="ECO:0000256" key="2">
    <source>
        <dbReference type="ARBA" id="ARBA00023015"/>
    </source>
</evidence>
<name>A0A9W6W0V2_9ACTN</name>
<dbReference type="GO" id="GO:0000160">
    <property type="term" value="P:phosphorelay signal transduction system"/>
    <property type="evidence" value="ECO:0007669"/>
    <property type="project" value="InterPro"/>
</dbReference>
<evidence type="ECO:0000256" key="5">
    <source>
        <dbReference type="PROSITE-ProRule" id="PRU00169"/>
    </source>
</evidence>
<evidence type="ECO:0000256" key="4">
    <source>
        <dbReference type="ARBA" id="ARBA00023163"/>
    </source>
</evidence>